<dbReference type="PROSITE" id="PS00018">
    <property type="entry name" value="EF_HAND_1"/>
    <property type="match status" value="1"/>
</dbReference>
<dbReference type="SMART" id="SM00054">
    <property type="entry name" value="EFh"/>
    <property type="match status" value="1"/>
</dbReference>
<accession>A0ABQ8HST9</accession>
<name>A0ABQ8HST9_9ROSI</name>
<dbReference type="Proteomes" id="UP000827721">
    <property type="component" value="Unassembled WGS sequence"/>
</dbReference>
<evidence type="ECO:0000259" key="2">
    <source>
        <dbReference type="PROSITE" id="PS50222"/>
    </source>
</evidence>
<sequence length="94" mass="10774">MGCDKSISKSMPRSKNLEWKPSTEDELKRLFLRYDTDKDGHLSKQELTGAFRSLGLTFPAWRALNQADLGGDKIEESEVNVLVKYALKRGRHTY</sequence>
<comment type="caution">
    <text evidence="3">The sequence shown here is derived from an EMBL/GenBank/DDBJ whole genome shotgun (WGS) entry which is preliminary data.</text>
</comment>
<dbReference type="Gene3D" id="1.10.238.10">
    <property type="entry name" value="EF-hand"/>
    <property type="match status" value="1"/>
</dbReference>
<reference evidence="3 4" key="1">
    <citation type="submission" date="2021-02" db="EMBL/GenBank/DDBJ databases">
        <title>Plant Genome Project.</title>
        <authorList>
            <person name="Zhang R.-G."/>
        </authorList>
    </citation>
    <scope>NUCLEOTIDE SEQUENCE [LARGE SCALE GENOMIC DNA]</scope>
    <source>
        <tissue evidence="3">Leaves</tissue>
    </source>
</reference>
<gene>
    <name evidence="3" type="ORF">JRO89_XS07G0067200</name>
</gene>
<dbReference type="Pfam" id="PF13405">
    <property type="entry name" value="EF-hand_6"/>
    <property type="match status" value="1"/>
</dbReference>
<proteinExistence type="predicted"/>
<protein>
    <recommendedName>
        <fullName evidence="2">EF-hand domain-containing protein</fullName>
    </recommendedName>
</protein>
<dbReference type="InterPro" id="IPR018247">
    <property type="entry name" value="EF_Hand_1_Ca_BS"/>
</dbReference>
<keyword evidence="1" id="KW-0106">Calcium</keyword>
<dbReference type="SUPFAM" id="SSF47473">
    <property type="entry name" value="EF-hand"/>
    <property type="match status" value="1"/>
</dbReference>
<keyword evidence="4" id="KW-1185">Reference proteome</keyword>
<feature type="domain" description="EF-hand" evidence="2">
    <location>
        <begin position="22"/>
        <end position="57"/>
    </location>
</feature>
<dbReference type="InterPro" id="IPR011992">
    <property type="entry name" value="EF-hand-dom_pair"/>
</dbReference>
<dbReference type="EMBL" id="JAFEMO010000007">
    <property type="protein sequence ID" value="KAH7567407.1"/>
    <property type="molecule type" value="Genomic_DNA"/>
</dbReference>
<organism evidence="3 4">
    <name type="scientific">Xanthoceras sorbifolium</name>
    <dbReference type="NCBI Taxonomy" id="99658"/>
    <lineage>
        <taxon>Eukaryota</taxon>
        <taxon>Viridiplantae</taxon>
        <taxon>Streptophyta</taxon>
        <taxon>Embryophyta</taxon>
        <taxon>Tracheophyta</taxon>
        <taxon>Spermatophyta</taxon>
        <taxon>Magnoliopsida</taxon>
        <taxon>eudicotyledons</taxon>
        <taxon>Gunneridae</taxon>
        <taxon>Pentapetalae</taxon>
        <taxon>rosids</taxon>
        <taxon>malvids</taxon>
        <taxon>Sapindales</taxon>
        <taxon>Sapindaceae</taxon>
        <taxon>Xanthoceroideae</taxon>
        <taxon>Xanthoceras</taxon>
    </lineage>
</organism>
<evidence type="ECO:0000313" key="4">
    <source>
        <dbReference type="Proteomes" id="UP000827721"/>
    </source>
</evidence>
<dbReference type="PROSITE" id="PS50222">
    <property type="entry name" value="EF_HAND_2"/>
    <property type="match status" value="1"/>
</dbReference>
<evidence type="ECO:0000313" key="3">
    <source>
        <dbReference type="EMBL" id="KAH7567407.1"/>
    </source>
</evidence>
<dbReference type="InterPro" id="IPR002048">
    <property type="entry name" value="EF_hand_dom"/>
</dbReference>
<evidence type="ECO:0000256" key="1">
    <source>
        <dbReference type="ARBA" id="ARBA00022837"/>
    </source>
</evidence>